<dbReference type="AlphaFoldDB" id="A0A2N3VJR4"/>
<keyword evidence="2" id="KW-1185">Reference proteome</keyword>
<name>A0A2N3VJR4_9NOCA</name>
<comment type="caution">
    <text evidence="1">The sequence shown here is derived from an EMBL/GenBank/DDBJ whole genome shotgun (WGS) entry which is preliminary data.</text>
</comment>
<gene>
    <name evidence="1" type="ORF">ATK86_6326</name>
</gene>
<protein>
    <submittedName>
        <fullName evidence="1">Uncharacterized protein</fullName>
    </submittedName>
</protein>
<proteinExistence type="predicted"/>
<reference evidence="1 2" key="1">
    <citation type="submission" date="2017-12" db="EMBL/GenBank/DDBJ databases">
        <title>Sequencing the genomes of 1000 Actinobacteria strains.</title>
        <authorList>
            <person name="Klenk H.-P."/>
        </authorList>
    </citation>
    <scope>NUCLEOTIDE SEQUENCE [LARGE SCALE GENOMIC DNA]</scope>
    <source>
        <strain evidence="1 2">DSM 44489</strain>
    </source>
</reference>
<dbReference type="EMBL" id="PJMW01000002">
    <property type="protein sequence ID" value="PKV81854.1"/>
    <property type="molecule type" value="Genomic_DNA"/>
</dbReference>
<dbReference type="Proteomes" id="UP000233766">
    <property type="component" value="Unassembled WGS sequence"/>
</dbReference>
<sequence length="131" mass="14485">MNKQVSDPPGVRWFTRGADLGLARRRRRTAVRTAIGYVRTDLAGSSRPHCESLIRAAAVDLGYELLGTLVLTATPLTRLRFLASELAVDAVLCPTYAHLEGRVPAELLTLTDVIVIDPLITYCRWDPQLLD</sequence>
<evidence type="ECO:0000313" key="2">
    <source>
        <dbReference type="Proteomes" id="UP000233766"/>
    </source>
</evidence>
<evidence type="ECO:0000313" key="1">
    <source>
        <dbReference type="EMBL" id="PKV81854.1"/>
    </source>
</evidence>
<organism evidence="1 2">
    <name type="scientific">Nocardia fluminea</name>
    <dbReference type="NCBI Taxonomy" id="134984"/>
    <lineage>
        <taxon>Bacteria</taxon>
        <taxon>Bacillati</taxon>
        <taxon>Actinomycetota</taxon>
        <taxon>Actinomycetes</taxon>
        <taxon>Mycobacteriales</taxon>
        <taxon>Nocardiaceae</taxon>
        <taxon>Nocardia</taxon>
    </lineage>
</organism>
<accession>A0A2N3VJR4</accession>